<dbReference type="EMBL" id="PZQS01000001">
    <property type="protein sequence ID" value="PVD37493.1"/>
    <property type="molecule type" value="Genomic_DNA"/>
</dbReference>
<name>A0A2T7PVP5_POMCA</name>
<evidence type="ECO:0000313" key="1">
    <source>
        <dbReference type="EMBL" id="PVD37493.1"/>
    </source>
</evidence>
<comment type="caution">
    <text evidence="1">The sequence shown here is derived from an EMBL/GenBank/DDBJ whole genome shotgun (WGS) entry which is preliminary data.</text>
</comment>
<proteinExistence type="predicted"/>
<organism evidence="1 2">
    <name type="scientific">Pomacea canaliculata</name>
    <name type="common">Golden apple snail</name>
    <dbReference type="NCBI Taxonomy" id="400727"/>
    <lineage>
        <taxon>Eukaryota</taxon>
        <taxon>Metazoa</taxon>
        <taxon>Spiralia</taxon>
        <taxon>Lophotrochozoa</taxon>
        <taxon>Mollusca</taxon>
        <taxon>Gastropoda</taxon>
        <taxon>Caenogastropoda</taxon>
        <taxon>Architaenioglossa</taxon>
        <taxon>Ampullarioidea</taxon>
        <taxon>Ampullariidae</taxon>
        <taxon>Pomacea</taxon>
    </lineage>
</organism>
<protein>
    <recommendedName>
        <fullName evidence="3">SMB domain-containing protein</fullName>
    </recommendedName>
</protein>
<dbReference type="AlphaFoldDB" id="A0A2T7PVP5"/>
<dbReference type="Proteomes" id="UP000245119">
    <property type="component" value="Linkage Group LG1"/>
</dbReference>
<gene>
    <name evidence="1" type="ORF">C0Q70_00084</name>
</gene>
<dbReference type="OrthoDB" id="10051649at2759"/>
<evidence type="ECO:0008006" key="3">
    <source>
        <dbReference type="Google" id="ProtNLM"/>
    </source>
</evidence>
<keyword evidence="2" id="KW-1185">Reference proteome</keyword>
<sequence>MSCFPCRCEGACNISSKRCCSERLPQIPPTDLNLIGCVLEKILAIVNCPRDWVGVETVKNCAGSLNDWSMTLPVTDLETRRTFRNKDCAACHRATSLVTWSRAVTCQVFQYVFSARSEDDLLRLASTGSHTTCDVQYTPPAGASLLKCVGASRYFSEVIATCNTTGRWAAYDSDVEEWCLKYFDIYFRVISTGLRVYQNIFCAICNGDQPQVTGCVFDDFHSSFISVPNHLPPLTLLLGLSSRPSQEGARHSVECASHQWQIFDDQKREREGVVICYSSLSGEHGRHAKTTWMSTVHSSVSIMVLLTIPTANTPWLVSPTTSEPLCTNMNCFPCDCDGACDFSSRPCCSLAFRTSSAVVSYVGCLVDSFLAVMKCPEHWSDEETTVREDCERNPKNHLLAEPVTDMESGKNFQKPELCHLSQRQFIGCVDTKSAL</sequence>
<reference evidence="1 2" key="1">
    <citation type="submission" date="2018-04" db="EMBL/GenBank/DDBJ databases">
        <title>The genome of golden apple snail Pomacea canaliculata provides insight into stress tolerance and invasive adaptation.</title>
        <authorList>
            <person name="Liu C."/>
            <person name="Liu B."/>
            <person name="Ren Y."/>
            <person name="Zhang Y."/>
            <person name="Wang H."/>
            <person name="Li S."/>
            <person name="Jiang F."/>
            <person name="Yin L."/>
            <person name="Zhang G."/>
            <person name="Qian W."/>
            <person name="Fan W."/>
        </authorList>
    </citation>
    <scope>NUCLEOTIDE SEQUENCE [LARGE SCALE GENOMIC DNA]</scope>
    <source>
        <strain evidence="1">SZHN2017</strain>
        <tissue evidence="1">Muscle</tissue>
    </source>
</reference>
<accession>A0A2T7PVP5</accession>
<evidence type="ECO:0000313" key="2">
    <source>
        <dbReference type="Proteomes" id="UP000245119"/>
    </source>
</evidence>